<accession>A0AAV6U9D6</accession>
<proteinExistence type="predicted"/>
<dbReference type="EMBL" id="JAFNEN010000571">
    <property type="protein sequence ID" value="KAG8180266.1"/>
    <property type="molecule type" value="Genomic_DNA"/>
</dbReference>
<evidence type="ECO:0000313" key="3">
    <source>
        <dbReference type="Proteomes" id="UP000827092"/>
    </source>
</evidence>
<dbReference type="AlphaFoldDB" id="A0AAV6U9D6"/>
<reference evidence="2 3" key="1">
    <citation type="journal article" date="2022" name="Nat. Ecol. Evol.">
        <title>A masculinizing supergene underlies an exaggerated male reproductive morph in a spider.</title>
        <authorList>
            <person name="Hendrickx F."/>
            <person name="De Corte Z."/>
            <person name="Sonet G."/>
            <person name="Van Belleghem S.M."/>
            <person name="Kostlbacher S."/>
            <person name="Vangestel C."/>
        </authorList>
    </citation>
    <scope>NUCLEOTIDE SEQUENCE [LARGE SCALE GENOMIC DNA]</scope>
    <source>
        <strain evidence="2">W744_W776</strain>
    </source>
</reference>
<feature type="compositionally biased region" description="Polar residues" evidence="1">
    <location>
        <begin position="11"/>
        <end position="22"/>
    </location>
</feature>
<feature type="region of interest" description="Disordered" evidence="1">
    <location>
        <begin position="10"/>
        <end position="29"/>
    </location>
</feature>
<sequence>MILSLLAYPTTGEQSISSAATRNKNKKGAKDMEGSLLWLPPEGNLIMDVHPPLLCPPPGDPLVFYRVGCGMGMVNM</sequence>
<dbReference type="Proteomes" id="UP000827092">
    <property type="component" value="Unassembled WGS sequence"/>
</dbReference>
<name>A0AAV6U9D6_9ARAC</name>
<keyword evidence="3" id="KW-1185">Reference proteome</keyword>
<organism evidence="2 3">
    <name type="scientific">Oedothorax gibbosus</name>
    <dbReference type="NCBI Taxonomy" id="931172"/>
    <lineage>
        <taxon>Eukaryota</taxon>
        <taxon>Metazoa</taxon>
        <taxon>Ecdysozoa</taxon>
        <taxon>Arthropoda</taxon>
        <taxon>Chelicerata</taxon>
        <taxon>Arachnida</taxon>
        <taxon>Araneae</taxon>
        <taxon>Araneomorphae</taxon>
        <taxon>Entelegynae</taxon>
        <taxon>Araneoidea</taxon>
        <taxon>Linyphiidae</taxon>
        <taxon>Erigoninae</taxon>
        <taxon>Oedothorax</taxon>
    </lineage>
</organism>
<protein>
    <submittedName>
        <fullName evidence="2">Uncharacterized protein</fullName>
    </submittedName>
</protein>
<evidence type="ECO:0000313" key="2">
    <source>
        <dbReference type="EMBL" id="KAG8180266.1"/>
    </source>
</evidence>
<evidence type="ECO:0000256" key="1">
    <source>
        <dbReference type="SAM" id="MobiDB-lite"/>
    </source>
</evidence>
<gene>
    <name evidence="2" type="ORF">JTE90_019547</name>
</gene>
<comment type="caution">
    <text evidence="2">The sequence shown here is derived from an EMBL/GenBank/DDBJ whole genome shotgun (WGS) entry which is preliminary data.</text>
</comment>